<sequence>MPHRLGHQEERNDINKTPTRAELLRARQKFNLDPSTVRGPGFGRTQEEAVRRAFGLHQQAFRRRRTRFRETQGLFTTGLNLSRLRALSSIR</sequence>
<dbReference type="AlphaFoldDB" id="A0A0F9H2B8"/>
<dbReference type="EMBL" id="LAZR01018243">
    <property type="protein sequence ID" value="KKL97126.1"/>
    <property type="molecule type" value="Genomic_DNA"/>
</dbReference>
<organism evidence="1">
    <name type="scientific">marine sediment metagenome</name>
    <dbReference type="NCBI Taxonomy" id="412755"/>
    <lineage>
        <taxon>unclassified sequences</taxon>
        <taxon>metagenomes</taxon>
        <taxon>ecological metagenomes</taxon>
    </lineage>
</organism>
<gene>
    <name evidence="1" type="ORF">LCGC14_1837580</name>
</gene>
<name>A0A0F9H2B8_9ZZZZ</name>
<comment type="caution">
    <text evidence="1">The sequence shown here is derived from an EMBL/GenBank/DDBJ whole genome shotgun (WGS) entry which is preliminary data.</text>
</comment>
<protein>
    <submittedName>
        <fullName evidence="1">Uncharacterized protein</fullName>
    </submittedName>
</protein>
<proteinExistence type="predicted"/>
<evidence type="ECO:0000313" key="1">
    <source>
        <dbReference type="EMBL" id="KKL97126.1"/>
    </source>
</evidence>
<reference evidence="1" key="1">
    <citation type="journal article" date="2015" name="Nature">
        <title>Complex archaea that bridge the gap between prokaryotes and eukaryotes.</title>
        <authorList>
            <person name="Spang A."/>
            <person name="Saw J.H."/>
            <person name="Jorgensen S.L."/>
            <person name="Zaremba-Niedzwiedzka K."/>
            <person name="Martijn J."/>
            <person name="Lind A.E."/>
            <person name="van Eijk R."/>
            <person name="Schleper C."/>
            <person name="Guy L."/>
            <person name="Ettema T.J."/>
        </authorList>
    </citation>
    <scope>NUCLEOTIDE SEQUENCE</scope>
</reference>
<accession>A0A0F9H2B8</accession>